<proteinExistence type="predicted"/>
<comment type="caution">
    <text evidence="1">The sequence shown here is derived from an EMBL/GenBank/DDBJ whole genome shotgun (WGS) entry which is preliminary data.</text>
</comment>
<dbReference type="EMBL" id="CM023486">
    <property type="protein sequence ID" value="KAH6927335.1"/>
    <property type="molecule type" value="Genomic_DNA"/>
</dbReference>
<organism evidence="1 2">
    <name type="scientific">Hyalomma asiaticum</name>
    <name type="common">Tick</name>
    <dbReference type="NCBI Taxonomy" id="266040"/>
    <lineage>
        <taxon>Eukaryota</taxon>
        <taxon>Metazoa</taxon>
        <taxon>Ecdysozoa</taxon>
        <taxon>Arthropoda</taxon>
        <taxon>Chelicerata</taxon>
        <taxon>Arachnida</taxon>
        <taxon>Acari</taxon>
        <taxon>Parasitiformes</taxon>
        <taxon>Ixodida</taxon>
        <taxon>Ixodoidea</taxon>
        <taxon>Ixodidae</taxon>
        <taxon>Hyalomminae</taxon>
        <taxon>Hyalomma</taxon>
    </lineage>
</organism>
<accession>A0ACB7RYN9</accession>
<evidence type="ECO:0000313" key="1">
    <source>
        <dbReference type="EMBL" id="KAH6927335.1"/>
    </source>
</evidence>
<reference evidence="1" key="1">
    <citation type="submission" date="2020-05" db="EMBL/GenBank/DDBJ databases">
        <title>Large-scale comparative analyses of tick genomes elucidate their genetic diversity and vector capacities.</title>
        <authorList>
            <person name="Jia N."/>
            <person name="Wang J."/>
            <person name="Shi W."/>
            <person name="Du L."/>
            <person name="Sun Y."/>
            <person name="Zhan W."/>
            <person name="Jiang J."/>
            <person name="Wang Q."/>
            <person name="Zhang B."/>
            <person name="Ji P."/>
            <person name="Sakyi L.B."/>
            <person name="Cui X."/>
            <person name="Yuan T."/>
            <person name="Jiang B."/>
            <person name="Yang W."/>
            <person name="Lam T.T.-Y."/>
            <person name="Chang Q."/>
            <person name="Ding S."/>
            <person name="Wang X."/>
            <person name="Zhu J."/>
            <person name="Ruan X."/>
            <person name="Zhao L."/>
            <person name="Wei J."/>
            <person name="Que T."/>
            <person name="Du C."/>
            <person name="Cheng J."/>
            <person name="Dai P."/>
            <person name="Han X."/>
            <person name="Huang E."/>
            <person name="Gao Y."/>
            <person name="Liu J."/>
            <person name="Shao H."/>
            <person name="Ye R."/>
            <person name="Li L."/>
            <person name="Wei W."/>
            <person name="Wang X."/>
            <person name="Wang C."/>
            <person name="Yang T."/>
            <person name="Huo Q."/>
            <person name="Li W."/>
            <person name="Guo W."/>
            <person name="Chen H."/>
            <person name="Zhou L."/>
            <person name="Ni X."/>
            <person name="Tian J."/>
            <person name="Zhou Y."/>
            <person name="Sheng Y."/>
            <person name="Liu T."/>
            <person name="Pan Y."/>
            <person name="Xia L."/>
            <person name="Li J."/>
            <person name="Zhao F."/>
            <person name="Cao W."/>
        </authorList>
    </citation>
    <scope>NUCLEOTIDE SEQUENCE</scope>
    <source>
        <strain evidence="1">Hyas-2018</strain>
    </source>
</reference>
<keyword evidence="2" id="KW-1185">Reference proteome</keyword>
<sequence>MAISRVTGDLPVVKGRVAGKNIKVLRDSACNIVIVNRDLVPSSDLMGRCRAVYLVDRSVTDGRHRRPVLT</sequence>
<gene>
    <name evidence="1" type="ORF">HPB50_001875</name>
</gene>
<evidence type="ECO:0000313" key="2">
    <source>
        <dbReference type="Proteomes" id="UP000821845"/>
    </source>
</evidence>
<protein>
    <submittedName>
        <fullName evidence="1">Uncharacterized protein</fullName>
    </submittedName>
</protein>
<name>A0ACB7RYN9_HYAAI</name>
<dbReference type="Proteomes" id="UP000821845">
    <property type="component" value="Chromosome 6"/>
</dbReference>